<dbReference type="Pfam" id="PF09948">
    <property type="entry name" value="PpoB2"/>
    <property type="match status" value="1"/>
</dbReference>
<feature type="transmembrane region" description="Helical" evidence="1">
    <location>
        <begin position="12"/>
        <end position="31"/>
    </location>
</feature>
<evidence type="ECO:0008006" key="4">
    <source>
        <dbReference type="Google" id="ProtNLM"/>
    </source>
</evidence>
<reference evidence="2 3" key="1">
    <citation type="submission" date="2014-08" db="EMBL/GenBank/DDBJ databases">
        <title>Genomic and Phenotypic Diversity of Colwellia psychrerythraea strains from Disparate Marine Basins.</title>
        <authorList>
            <person name="Techtmann S.M."/>
            <person name="Stelling S.C."/>
            <person name="Utturkar S.M."/>
            <person name="Alshibli N."/>
            <person name="Harris A."/>
            <person name="Brown S.D."/>
            <person name="Hazen T.C."/>
        </authorList>
    </citation>
    <scope>NUCLEOTIDE SEQUENCE [LARGE SCALE GENOMIC DNA]</scope>
    <source>
        <strain evidence="2 3">GAB14E</strain>
    </source>
</reference>
<evidence type="ECO:0000256" key="1">
    <source>
        <dbReference type="SAM" id="Phobius"/>
    </source>
</evidence>
<dbReference type="InterPro" id="IPR018688">
    <property type="entry name" value="PpoB2-like"/>
</dbReference>
<dbReference type="RefSeq" id="WP_033082600.1">
    <property type="nucleotide sequence ID" value="NZ_JQEC01000034.1"/>
</dbReference>
<keyword evidence="1" id="KW-0472">Membrane</keyword>
<evidence type="ECO:0000313" key="2">
    <source>
        <dbReference type="EMBL" id="KGJ92265.1"/>
    </source>
</evidence>
<gene>
    <name evidence="2" type="ORF">GAB14E_2853</name>
</gene>
<name>A0A099KPX1_COLPS</name>
<dbReference type="OrthoDB" id="980055at2"/>
<feature type="transmembrane region" description="Helical" evidence="1">
    <location>
        <begin position="90"/>
        <end position="114"/>
    </location>
</feature>
<dbReference type="PATRIC" id="fig|28229.3.peg.2573"/>
<dbReference type="Proteomes" id="UP000029868">
    <property type="component" value="Unassembled WGS sequence"/>
</dbReference>
<dbReference type="AlphaFoldDB" id="A0A099KPX1"/>
<feature type="transmembrane region" description="Helical" evidence="1">
    <location>
        <begin position="126"/>
        <end position="145"/>
    </location>
</feature>
<feature type="transmembrane region" description="Helical" evidence="1">
    <location>
        <begin position="221"/>
        <end position="242"/>
    </location>
</feature>
<proteinExistence type="predicted"/>
<keyword evidence="1" id="KW-0812">Transmembrane</keyword>
<comment type="caution">
    <text evidence="2">The sequence shown here is derived from an EMBL/GenBank/DDBJ whole genome shotgun (WGS) entry which is preliminary data.</text>
</comment>
<evidence type="ECO:0000313" key="3">
    <source>
        <dbReference type="Proteomes" id="UP000029868"/>
    </source>
</evidence>
<organism evidence="2 3">
    <name type="scientific">Colwellia psychrerythraea</name>
    <name type="common">Vibrio psychroerythus</name>
    <dbReference type="NCBI Taxonomy" id="28229"/>
    <lineage>
        <taxon>Bacteria</taxon>
        <taxon>Pseudomonadati</taxon>
        <taxon>Pseudomonadota</taxon>
        <taxon>Gammaproteobacteria</taxon>
        <taxon>Alteromonadales</taxon>
        <taxon>Colwelliaceae</taxon>
        <taxon>Colwellia</taxon>
    </lineage>
</organism>
<feature type="transmembrane region" description="Helical" evidence="1">
    <location>
        <begin position="43"/>
        <end position="69"/>
    </location>
</feature>
<accession>A0A099KPX1</accession>
<keyword evidence="1" id="KW-1133">Transmembrane helix</keyword>
<feature type="transmembrane region" description="Helical" evidence="1">
    <location>
        <begin position="183"/>
        <end position="215"/>
    </location>
</feature>
<dbReference type="EMBL" id="JQEC01000034">
    <property type="protein sequence ID" value="KGJ92265.1"/>
    <property type="molecule type" value="Genomic_DNA"/>
</dbReference>
<protein>
    <recommendedName>
        <fullName evidence="4">Metal-binding integral membrane protein</fullName>
    </recommendedName>
</protein>
<sequence>MIRASHLVKHWPMFVAFAIISVAWYYIFFIMKMNMSPVAQWDYVDVILLFIMWAIMMAAMMLPSALPIFHLIEKINHQREARNAAYSSSIYFILGYLLAWLCYSFAITLLQWWFHHLALLTPMMKSAQLEFTCLILLLAGVYQWLPIKQRCLNHCRSPLGFITSSWQEGAIGTFKMGVSHGQYCLGCCWILMALLLVFGVMNLLWIIALTFIVFIEKLVPNGVLFSKILGVLLILSSMWLFIA</sequence>